<dbReference type="RefSeq" id="XP_002957541.1">
    <property type="nucleotide sequence ID" value="XM_002957495.1"/>
</dbReference>
<feature type="compositionally biased region" description="Pro residues" evidence="1">
    <location>
        <begin position="490"/>
        <end position="549"/>
    </location>
</feature>
<dbReference type="STRING" id="3068.D8UFT5"/>
<dbReference type="KEGG" id="vcn:VOLCADRAFT_98611"/>
<feature type="domain" description="LysM" evidence="4">
    <location>
        <begin position="47"/>
        <end position="92"/>
    </location>
</feature>
<keyword evidence="6" id="KW-1185">Reference proteome</keyword>
<dbReference type="PANTHER" id="PTHR23330:SF9">
    <property type="entry name" value="PROLINE-RICH PROTEIN 11"/>
    <property type="match status" value="1"/>
</dbReference>
<evidence type="ECO:0000256" key="2">
    <source>
        <dbReference type="SAM" id="Phobius"/>
    </source>
</evidence>
<dbReference type="OrthoDB" id="538947at2759"/>
<dbReference type="InterPro" id="IPR018392">
    <property type="entry name" value="LysM"/>
</dbReference>
<evidence type="ECO:0000259" key="4">
    <source>
        <dbReference type="PROSITE" id="PS51782"/>
    </source>
</evidence>
<keyword evidence="3" id="KW-0732">Signal</keyword>
<keyword evidence="2" id="KW-0472">Membrane</keyword>
<feature type="region of interest" description="Disordered" evidence="1">
    <location>
        <begin position="647"/>
        <end position="679"/>
    </location>
</feature>
<accession>D8UFT5</accession>
<protein>
    <recommendedName>
        <fullName evidence="4">LysM domain-containing protein</fullName>
    </recommendedName>
</protein>
<feature type="compositionally biased region" description="Pro residues" evidence="1">
    <location>
        <begin position="568"/>
        <end position="581"/>
    </location>
</feature>
<dbReference type="InParanoid" id="D8UFT5"/>
<dbReference type="CDD" id="cd00118">
    <property type="entry name" value="LysM"/>
    <property type="match status" value="1"/>
</dbReference>
<keyword evidence="2" id="KW-0812">Transmembrane</keyword>
<evidence type="ECO:0000313" key="6">
    <source>
        <dbReference type="Proteomes" id="UP000001058"/>
    </source>
</evidence>
<dbReference type="Pfam" id="PF01476">
    <property type="entry name" value="LysM"/>
    <property type="match status" value="1"/>
</dbReference>
<evidence type="ECO:0000256" key="1">
    <source>
        <dbReference type="SAM" id="MobiDB-lite"/>
    </source>
</evidence>
<evidence type="ECO:0000256" key="3">
    <source>
        <dbReference type="SAM" id="SignalP"/>
    </source>
</evidence>
<dbReference type="Proteomes" id="UP000001058">
    <property type="component" value="Unassembled WGS sequence"/>
</dbReference>
<keyword evidence="2" id="KW-1133">Transmembrane helix</keyword>
<feature type="chain" id="PRO_5003124479" description="LysM domain-containing protein" evidence="3">
    <location>
        <begin position="31"/>
        <end position="886"/>
    </location>
</feature>
<dbReference type="PANTHER" id="PTHR23330">
    <property type="entry name" value="P300 TRANSCRIPTIONAL COFACTOR JMY-RELATED"/>
    <property type="match status" value="1"/>
</dbReference>
<reference evidence="5 6" key="1">
    <citation type="journal article" date="2010" name="Science">
        <title>Genomic analysis of organismal complexity in the multicellular green alga Volvox carteri.</title>
        <authorList>
            <person name="Prochnik S.E."/>
            <person name="Umen J."/>
            <person name="Nedelcu A.M."/>
            <person name="Hallmann A."/>
            <person name="Miller S.M."/>
            <person name="Nishii I."/>
            <person name="Ferris P."/>
            <person name="Kuo A."/>
            <person name="Mitros T."/>
            <person name="Fritz-Laylin L.K."/>
            <person name="Hellsten U."/>
            <person name="Chapman J."/>
            <person name="Simakov O."/>
            <person name="Rensing S.A."/>
            <person name="Terry A."/>
            <person name="Pangilinan J."/>
            <person name="Kapitonov V."/>
            <person name="Jurka J."/>
            <person name="Salamov A."/>
            <person name="Shapiro H."/>
            <person name="Schmutz J."/>
            <person name="Grimwood J."/>
            <person name="Lindquist E."/>
            <person name="Lucas S."/>
            <person name="Grigoriev I.V."/>
            <person name="Schmitt R."/>
            <person name="Kirk D."/>
            <person name="Rokhsar D.S."/>
        </authorList>
    </citation>
    <scope>NUCLEOTIDE SEQUENCE [LARGE SCALE GENOMIC DNA]</scope>
    <source>
        <strain evidence="6">f. Nagariensis / Eve</strain>
    </source>
</reference>
<dbReference type="AlphaFoldDB" id="D8UFT5"/>
<feature type="region of interest" description="Disordered" evidence="1">
    <location>
        <begin position="490"/>
        <end position="581"/>
    </location>
</feature>
<sequence length="886" mass="93128">MPFFSARMLATTAFTVVILCFLPQLNSVLAQDPPDYPQYNCSTSPAVTYTAVREDSLYYVSMKFNASVSQIQLDNRLDNYTAKIREGQRLVVTCPERSSAWSPPFGIPDMSVNLWSGMASAPTVVKCPPNEYVVSFFISANREWYSWTGTLGIRCSGGRNFSFNAQPANTNATIDGETSQPSGLKVIYLTTATISIESVLGVGLYKEGNTEVFECPQGMLIAGFSAGAYPLMWQAPRRSSWICNLQFLCTGLTFPPPPPPPPKASTQPPPPPPSPPPPRRGFPPPLPAFPDFDCGNSRSLSYTAAATDSFYDLANQFQIQLSITQMMYDNGLDYRTGLADGLELIINCPVGVWSKPYGTYNSSDVAIYDGMAAASGVWLCPPGEYAVKFSVKSSLAWSGWVGTLTMQCSGGRSFTADAQPATSSFAPMDGAAWQPKGFQIAAIEVGPVDSAIYSVFGVGASATKGGAQEWFTCPTDSLITGFSAVVSYAPPPAGSPPSSKPPPPPLALASPPPSPSLSPPSTRPSPPPPPLVAVPPSPATAVPPPPTSAVPPGEAPGSSPGTVISWSPRPPSRFAPRPPPPAFGTLYAEQRAGGRCKGVYCLHSNTATAYGILTAIICGGICFISLLIIAALYIRKKKKVAKYLARRTQPDEPNAEPEPHDITDVASISRRQGAAASPKDKRLITAAAAAAAAADKTNDEFALTMDPDMVLEGSVSSMDRARHQHGEGDAGYAAAAAAATPARGGDPAFEVSKVIWKLTIGPSAAARSTIERTTTITSVISNKCTGIPSAVVIWNIIISIQTIAAIIKSESLKARTVGAAAIARTIASKVAVKGITAKCSVAIVSPGDAPAAAVETGGHCKRENDNDKGISVKDVIGVEDVITINV</sequence>
<dbReference type="PROSITE" id="PS51782">
    <property type="entry name" value="LYSM"/>
    <property type="match status" value="1"/>
</dbReference>
<feature type="transmembrane region" description="Helical" evidence="2">
    <location>
        <begin position="609"/>
        <end position="634"/>
    </location>
</feature>
<proteinExistence type="predicted"/>
<feature type="signal peptide" evidence="3">
    <location>
        <begin position="1"/>
        <end position="30"/>
    </location>
</feature>
<evidence type="ECO:0000313" key="5">
    <source>
        <dbReference type="EMBL" id="EFJ41435.1"/>
    </source>
</evidence>
<feature type="region of interest" description="Disordered" evidence="1">
    <location>
        <begin position="256"/>
        <end position="286"/>
    </location>
</feature>
<name>D8UFT5_VOLCA</name>
<dbReference type="EMBL" id="GL378395">
    <property type="protein sequence ID" value="EFJ41435.1"/>
    <property type="molecule type" value="Genomic_DNA"/>
</dbReference>
<gene>
    <name evidence="5" type="ORF">VOLCADRAFT_98611</name>
</gene>
<organism evidence="6">
    <name type="scientific">Volvox carteri f. nagariensis</name>
    <dbReference type="NCBI Taxonomy" id="3068"/>
    <lineage>
        <taxon>Eukaryota</taxon>
        <taxon>Viridiplantae</taxon>
        <taxon>Chlorophyta</taxon>
        <taxon>core chlorophytes</taxon>
        <taxon>Chlorophyceae</taxon>
        <taxon>CS clade</taxon>
        <taxon>Chlamydomonadales</taxon>
        <taxon>Volvocaceae</taxon>
        <taxon>Volvox</taxon>
    </lineage>
</organism>
<dbReference type="GeneID" id="9626951"/>
<dbReference type="GO" id="GO:0005737">
    <property type="term" value="C:cytoplasm"/>
    <property type="evidence" value="ECO:0007669"/>
    <property type="project" value="TreeGrafter"/>
</dbReference>